<comment type="caution">
    <text evidence="2">The sequence shown here is derived from an EMBL/GenBank/DDBJ whole genome shotgun (WGS) entry which is preliminary data.</text>
</comment>
<reference evidence="2 3" key="1">
    <citation type="submission" date="2015-07" db="EMBL/GenBank/DDBJ databases">
        <title>The genome of the fungus Escovopsis weberi, a specialized disease agent of ant agriculture.</title>
        <authorList>
            <person name="de Man T.J."/>
            <person name="Stajich J.E."/>
            <person name="Kubicek C.P."/>
            <person name="Chenthamara K."/>
            <person name="Atanasova L."/>
            <person name="Druzhinina I.S."/>
            <person name="Birnbaum S."/>
            <person name="Barribeau S.M."/>
            <person name="Teiling C."/>
            <person name="Suen G."/>
            <person name="Currie C."/>
            <person name="Gerardo N.M."/>
        </authorList>
    </citation>
    <scope>NUCLEOTIDE SEQUENCE [LARGE SCALE GENOMIC DNA]</scope>
</reference>
<feature type="compositionally biased region" description="Acidic residues" evidence="1">
    <location>
        <begin position="117"/>
        <end position="128"/>
    </location>
</feature>
<sequence length="416" mass="44296">MSPKFILFAGAPSPSIPPDACTLTTFSKPFIHLLNITNQEPGSISTPSATSTSNPVHAVAWRSLPATRRPLHTGLTQTINTHARDDSFFTTADVNALSSHDSLTHHHPHPHPHGHEDDNDNDVDDDGDDKSSGPQSLLSRFYEESFNAHRSLLADDTQDDSLTSNRTTDSFLTGASASASASAPVSVSISFASAPAPAPALCDLRDIPPAAHIAAQSPATVSRNLLVAVLSVAPPRAVTTRWGAPFSLVEVLVGDDTKSGFAITFWLPGADGRQNANGNGNGNGNANGAVVRAPGGRRLLPQRGCQVQVDSLRRQDVVLMRNIALHVFRGKVYGQSLPRGMTRLELLWRRAGGGLYAARDLGARAAARGAQRVKAARVKDWVVRFVGAVGAGASESARRTRSQMKSWDRPPDDSLD</sequence>
<keyword evidence="3" id="KW-1185">Reference proteome</keyword>
<dbReference type="Proteomes" id="UP000053831">
    <property type="component" value="Unassembled WGS sequence"/>
</dbReference>
<gene>
    <name evidence="2" type="ORF">ESCO_005674</name>
</gene>
<feature type="region of interest" description="Disordered" evidence="1">
    <location>
        <begin position="100"/>
        <end position="136"/>
    </location>
</feature>
<evidence type="ECO:0008006" key="4">
    <source>
        <dbReference type="Google" id="ProtNLM"/>
    </source>
</evidence>
<evidence type="ECO:0000313" key="2">
    <source>
        <dbReference type="EMBL" id="KOS19840.1"/>
    </source>
</evidence>
<evidence type="ECO:0000256" key="1">
    <source>
        <dbReference type="SAM" id="MobiDB-lite"/>
    </source>
</evidence>
<dbReference type="OrthoDB" id="5378679at2759"/>
<organism evidence="2 3">
    <name type="scientific">Escovopsis weberi</name>
    <dbReference type="NCBI Taxonomy" id="150374"/>
    <lineage>
        <taxon>Eukaryota</taxon>
        <taxon>Fungi</taxon>
        <taxon>Dikarya</taxon>
        <taxon>Ascomycota</taxon>
        <taxon>Pezizomycotina</taxon>
        <taxon>Sordariomycetes</taxon>
        <taxon>Hypocreomycetidae</taxon>
        <taxon>Hypocreales</taxon>
        <taxon>Hypocreaceae</taxon>
        <taxon>Escovopsis</taxon>
    </lineage>
</organism>
<proteinExistence type="predicted"/>
<dbReference type="AlphaFoldDB" id="A0A0M8N4L1"/>
<name>A0A0M8N4L1_ESCWE</name>
<protein>
    <recommendedName>
        <fullName evidence="4">Nucleic acid-binding, OB-fold protein</fullName>
    </recommendedName>
</protein>
<feature type="region of interest" description="Disordered" evidence="1">
    <location>
        <begin position="394"/>
        <end position="416"/>
    </location>
</feature>
<dbReference type="EMBL" id="LGSR01000019">
    <property type="protein sequence ID" value="KOS19840.1"/>
    <property type="molecule type" value="Genomic_DNA"/>
</dbReference>
<feature type="compositionally biased region" description="Basic and acidic residues" evidence="1">
    <location>
        <begin position="406"/>
        <end position="416"/>
    </location>
</feature>
<accession>A0A0M8N4L1</accession>
<evidence type="ECO:0000313" key="3">
    <source>
        <dbReference type="Proteomes" id="UP000053831"/>
    </source>
</evidence>